<dbReference type="AlphaFoldDB" id="A0A0D6L491"/>
<organism evidence="1 2">
    <name type="scientific">Ancylostoma ceylanicum</name>
    <dbReference type="NCBI Taxonomy" id="53326"/>
    <lineage>
        <taxon>Eukaryota</taxon>
        <taxon>Metazoa</taxon>
        <taxon>Ecdysozoa</taxon>
        <taxon>Nematoda</taxon>
        <taxon>Chromadorea</taxon>
        <taxon>Rhabditida</taxon>
        <taxon>Rhabditina</taxon>
        <taxon>Rhabditomorpha</taxon>
        <taxon>Strongyloidea</taxon>
        <taxon>Ancylostomatidae</taxon>
        <taxon>Ancylostomatinae</taxon>
        <taxon>Ancylostoma</taxon>
    </lineage>
</organism>
<dbReference type="Proteomes" id="UP000054495">
    <property type="component" value="Unassembled WGS sequence"/>
</dbReference>
<evidence type="ECO:0000313" key="2">
    <source>
        <dbReference type="Proteomes" id="UP000054495"/>
    </source>
</evidence>
<protein>
    <submittedName>
        <fullName evidence="1">Uncharacterized protein</fullName>
    </submittedName>
</protein>
<accession>A0A0D6L491</accession>
<evidence type="ECO:0000313" key="1">
    <source>
        <dbReference type="EMBL" id="EPB65724.1"/>
    </source>
</evidence>
<name>A0A0D6L491_9BILA</name>
<dbReference type="EMBL" id="KE127275">
    <property type="protein sequence ID" value="EPB65724.1"/>
    <property type="molecule type" value="Genomic_DNA"/>
</dbReference>
<feature type="non-terminal residue" evidence="1">
    <location>
        <position position="1"/>
    </location>
</feature>
<keyword evidence="2" id="KW-1185">Reference proteome</keyword>
<gene>
    <name evidence="1" type="ORF">ANCCEY_15208</name>
</gene>
<sequence>DFFLFNTEELITDTEDWEGLSGSPIISEDGETTNLVAYLVAPKQGNSADEYIYINSDYRNQLEGNAEVDVNKWRCLNDAMWSEVDAVKVVAYRMLNQLKAEGWPNDLLEMTLPGR</sequence>
<reference evidence="1 2" key="1">
    <citation type="submission" date="2013-05" db="EMBL/GenBank/DDBJ databases">
        <title>Draft genome of the parasitic nematode Anyclostoma ceylanicum.</title>
        <authorList>
            <person name="Mitreva M."/>
        </authorList>
    </citation>
    <scope>NUCLEOTIDE SEQUENCE [LARGE SCALE GENOMIC DNA]</scope>
</reference>
<proteinExistence type="predicted"/>